<dbReference type="InterPro" id="IPR035914">
    <property type="entry name" value="Sperma_CUB_dom_sf"/>
</dbReference>
<dbReference type="InterPro" id="IPR014755">
    <property type="entry name" value="Cu-Rt/internalin_Ig-like"/>
</dbReference>
<feature type="domain" description="LTD" evidence="4">
    <location>
        <begin position="1402"/>
        <end position="1565"/>
    </location>
</feature>
<dbReference type="PROSITE" id="PS51841">
    <property type="entry name" value="LTD"/>
    <property type="match status" value="1"/>
</dbReference>
<dbReference type="Gene3D" id="2.60.40.10">
    <property type="entry name" value="Immunoglobulins"/>
    <property type="match status" value="2"/>
</dbReference>
<dbReference type="RefSeq" id="WP_166236935.1">
    <property type="nucleotide sequence ID" value="NZ_JAAJBV010000006.1"/>
</dbReference>
<keyword evidence="1 2" id="KW-0732">Signal</keyword>
<dbReference type="Pfam" id="PF13585">
    <property type="entry name" value="CHU_C"/>
    <property type="match status" value="1"/>
</dbReference>
<accession>A0ABX0IGZ0</accession>
<dbReference type="InterPro" id="IPR003961">
    <property type="entry name" value="FN3_dom"/>
</dbReference>
<evidence type="ECO:0000313" key="6">
    <source>
        <dbReference type="Proteomes" id="UP000761423"/>
    </source>
</evidence>
<evidence type="ECO:0000313" key="5">
    <source>
        <dbReference type="EMBL" id="NHM04902.1"/>
    </source>
</evidence>
<feature type="chain" id="PRO_5046442639" evidence="2">
    <location>
        <begin position="19"/>
        <end position="1935"/>
    </location>
</feature>
<reference evidence="5 6" key="1">
    <citation type="submission" date="2020-02" db="EMBL/GenBank/DDBJ databases">
        <authorList>
            <person name="Chen W.-M."/>
        </authorList>
    </citation>
    <scope>NUCLEOTIDE SEQUENCE [LARGE SCALE GENOMIC DNA]</scope>
    <source>
        <strain evidence="5 6">TWA-26</strain>
    </source>
</reference>
<dbReference type="Gene3D" id="2.60.40.1220">
    <property type="match status" value="3"/>
</dbReference>
<name>A0ABX0IGZ0_9FLAO</name>
<feature type="domain" description="Fibronectin type-III" evidence="3">
    <location>
        <begin position="402"/>
        <end position="497"/>
    </location>
</feature>
<dbReference type="InterPro" id="IPR001322">
    <property type="entry name" value="Lamin_tail_dom"/>
</dbReference>
<sequence>MKKLLLFFMSFFTIFSYAQFPEGFENASFPPAGWARFDNGIGLAQQWNETTNASLVYAGAKAAFLNRENVTDGTTALDWLVSPITTVPANGQLRFYTRKTQNGNFGSIYTIRVSTTSQTTAGSFTTVQTWTEADLVTTYNVYEQKFVNLSAYAGQNVYIAFVMENDNGDRWLVDNINLDPICQVNTALTATPLATSASLSWTSPNTGPWEIEYGPAGFVQGTGTIVSAATNTNFVISPLNPLTNYSFYVRTLCAADNPSAWSAVGNFQTSALPPGCGGNFIDSGGVSGAYSNSENITTTICPTTAGDMVTVLFTSFNTEATWDALYVYDGPSTASPLIASTNGAGNVPGGLAGGWWGTTVPGPFTSTHPSGCLTFVFRSDTSVTNPGWTANVTCGPPPACVQPSGLAVTNITSDSATLSWIDNNVTPPVGGWQIVVQPVVLGYPTGSSTIITATTNPFTVTGLTPNTALEFYVLSDCGATDGVSFWSGPRAFNTLFPGCNGSTPAGDICATAAPVCNLDGYCGNTSSTYGDDSWGALDTAFCGSIENNSFLTFQAASTSISMNVNVGNCTNGSGIQFMIFTTPTCGSGAVTSLGCFGNMAPGLNALTFTGLIPGQNYFLMIDGFAGAVCDYSVTLTSGGSAITDVTLTPDTPTMCMGQTLTLTAGGGNGVYNWSPATGLSALTGTSVVFTPPAPGTYTVTVQSTDTNALCSTIKSTVITVLDVVTPTFTQPAPICFGDTAPVLPTTSNNGVTGTWSPAVVDNLNSATYVFTPTAGQCGTVVSLDVTVLDQTIPSFIAPSPICSGDVAPVLPTTSNNGITGTWSPAVVSNTASGTYVFTPDAGQCATTNSVYVEVLATCSFNAFATAAWIENCTNSATDGDFFNITGSGTDIIGPIANVFPSSDLGNYVQNSGNLIFRGAELKTFKTATSNVCSARLNYRVYEVSATPGAFTVINLPFFDNCGAGTFPTGGSCDPGDQKWQEILSDSESPVDLTTFAPGNYRIEVFFDVTGDNDNPAQCDDTIFVNNAGANYSATFSIQSNPVFASTNPTTCNGTEGTITISGFTPNVTYSVTYSDDTVVVGPANYTANVSGEINLIGLNAGVYNNFSFVVNGCTFTSATQITLVDPVYVPTFAPIGPFCVGDTVTLPSTSIEGFPGSWTLGGNPVTTFDSSVAGTYTLNFVPAAGQCVNNSGTLSVLVNPIPTITSVLNPAVCFGNNAVFTITSSPNTTINYTINAGLPLVLNVDGTGVATITVNNPAVGNVVLALSQINNGACTTTLGTSYTVVVNPLPTASIAAVDGNICIGIGNAEFTITGTPNTTVTYTINGGIAQTAVLSATGTYTITQVTPAADVVVALTSVASASCTVPLTQTSTVVVTTIAVPTINVTAQPVCSNQTATFDVVSPLNLQLNFPSDLFISEVTDAQTGSLTYVEIYNGTGSAKNLANYKLRVMTNGSPTPSAACNITLSGTIANNDVVVVKLSNSANITGIVPDLTYTTCNGVNNNDKIALATIADVELDVWGVSDGTPFTPSNGVGYVYRRLNSATLPSTTWNPADWTALDPEVYGDVGFYSLYVSNYEYILDGTTTQSSVTFTGVAPGTHTLVAHDLMTGCFSQPLTFTINPVVYTNPVVTFSYTTPVCISSTTNPLPDTSAVGFANGGTYSSTTGLAINSVTGEIDLSNSTVGSYVVTYSVAADAANCTNAGSSTANIVISPLNNSTFNSLGDVCENSTPPVLPATSVEGYTGTWSPSTIDSATVGNTTYTFTPDAGQCAAVGTLVVTVINRETPTFNPILDLCIGSLDVTLPATSIEGYAGTWSPVAINTSVVGTTTYTFTPDASICASSTTLDVVVINCEIPKGISPNNDTKNDTWDLSGYDIRKVEIFNRYGTIVYSKSGYENEWYGQSDNGNELPDGTYYYVIEFNDLPAKTGWVYINREQ</sequence>
<dbReference type="CDD" id="cd00063">
    <property type="entry name" value="FN3"/>
    <property type="match status" value="2"/>
</dbReference>
<dbReference type="InterPro" id="IPR036116">
    <property type="entry name" value="FN3_sf"/>
</dbReference>
<proteinExistence type="predicted"/>
<dbReference type="InterPro" id="IPR035986">
    <property type="entry name" value="PKD_dom_sf"/>
</dbReference>
<dbReference type="NCBIfam" id="TIGR04131">
    <property type="entry name" value="Bac_Flav_CTERM"/>
    <property type="match status" value="1"/>
</dbReference>
<evidence type="ECO:0000256" key="1">
    <source>
        <dbReference type="ARBA" id="ARBA00022729"/>
    </source>
</evidence>
<evidence type="ECO:0000259" key="4">
    <source>
        <dbReference type="PROSITE" id="PS51841"/>
    </source>
</evidence>
<dbReference type="Proteomes" id="UP000761423">
    <property type="component" value="Unassembled WGS sequence"/>
</dbReference>
<dbReference type="PROSITE" id="PS50853">
    <property type="entry name" value="FN3"/>
    <property type="match status" value="2"/>
</dbReference>
<dbReference type="Pfam" id="PF00041">
    <property type="entry name" value="fn3"/>
    <property type="match status" value="1"/>
</dbReference>
<evidence type="ECO:0000259" key="3">
    <source>
        <dbReference type="PROSITE" id="PS50853"/>
    </source>
</evidence>
<dbReference type="EMBL" id="JAAJBV010000006">
    <property type="protein sequence ID" value="NHM04902.1"/>
    <property type="molecule type" value="Genomic_DNA"/>
</dbReference>
<protein>
    <submittedName>
        <fullName evidence="5">T9SS type B sorting domain-containing protein</fullName>
    </submittedName>
</protein>
<evidence type="ECO:0000256" key="2">
    <source>
        <dbReference type="SAM" id="SignalP"/>
    </source>
</evidence>
<dbReference type="InterPro" id="IPR026341">
    <property type="entry name" value="T9SS_type_B"/>
</dbReference>
<dbReference type="NCBIfam" id="NF038128">
    <property type="entry name" value="choice_anch_J"/>
    <property type="match status" value="1"/>
</dbReference>
<dbReference type="InterPro" id="IPR013783">
    <property type="entry name" value="Ig-like_fold"/>
</dbReference>
<organism evidence="5 6">
    <name type="scientific">Flavobacterium celericrescens</name>
    <dbReference type="NCBI Taxonomy" id="2709780"/>
    <lineage>
        <taxon>Bacteria</taxon>
        <taxon>Pseudomonadati</taxon>
        <taxon>Bacteroidota</taxon>
        <taxon>Flavobacteriia</taxon>
        <taxon>Flavobacteriales</taxon>
        <taxon>Flavobacteriaceae</taxon>
        <taxon>Flavobacterium</taxon>
    </lineage>
</organism>
<dbReference type="Gene3D" id="2.60.120.200">
    <property type="match status" value="1"/>
</dbReference>
<feature type="domain" description="Fibronectin type-III" evidence="3">
    <location>
        <begin position="180"/>
        <end position="272"/>
    </location>
</feature>
<feature type="signal peptide" evidence="2">
    <location>
        <begin position="1"/>
        <end position="18"/>
    </location>
</feature>
<dbReference type="SUPFAM" id="SSF49299">
    <property type="entry name" value="PKD domain"/>
    <property type="match status" value="1"/>
</dbReference>
<gene>
    <name evidence="5" type="ORF">G4L40_09330</name>
</gene>
<comment type="caution">
    <text evidence="5">The sequence shown here is derived from an EMBL/GenBank/DDBJ whole genome shotgun (WGS) entry which is preliminary data.</text>
</comment>
<dbReference type="Gene3D" id="2.60.120.290">
    <property type="entry name" value="Spermadhesin, CUB domain"/>
    <property type="match status" value="1"/>
</dbReference>
<dbReference type="SUPFAM" id="SSF49854">
    <property type="entry name" value="Spermadhesin, CUB domain"/>
    <property type="match status" value="1"/>
</dbReference>
<dbReference type="SMART" id="SM00060">
    <property type="entry name" value="FN3"/>
    <property type="match status" value="2"/>
</dbReference>
<keyword evidence="6" id="KW-1185">Reference proteome</keyword>
<dbReference type="SUPFAM" id="SSF49265">
    <property type="entry name" value="Fibronectin type III"/>
    <property type="match status" value="1"/>
</dbReference>